<gene>
    <name evidence="3" type="primary">ycdF_1</name>
    <name evidence="3" type="ORF">C1752_02193</name>
</gene>
<dbReference type="InterPro" id="IPR036291">
    <property type="entry name" value="NAD(P)-bd_dom_sf"/>
</dbReference>
<dbReference type="Proteomes" id="UP000248857">
    <property type="component" value="Unassembled WGS sequence"/>
</dbReference>
<dbReference type="InterPro" id="IPR002347">
    <property type="entry name" value="SDR_fam"/>
</dbReference>
<accession>A0A2W1JIR2</accession>
<comment type="caution">
    <text evidence="3">The sequence shown here is derived from an EMBL/GenBank/DDBJ whole genome shotgun (WGS) entry which is preliminary data.</text>
</comment>
<dbReference type="PANTHER" id="PTHR48107:SF7">
    <property type="entry name" value="RE15974P"/>
    <property type="match status" value="1"/>
</dbReference>
<dbReference type="GO" id="GO:0047936">
    <property type="term" value="F:glucose 1-dehydrogenase [NAD(P)+] activity"/>
    <property type="evidence" value="ECO:0007669"/>
    <property type="project" value="UniProtKB-EC"/>
</dbReference>
<evidence type="ECO:0000313" key="3">
    <source>
        <dbReference type="EMBL" id="PZD73383.1"/>
    </source>
</evidence>
<dbReference type="EC" id="1.1.1.47" evidence="3"/>
<proteinExistence type="inferred from homology"/>
<name>A0A2W1JIR2_9CYAN</name>
<reference evidence="3 4" key="1">
    <citation type="journal article" date="2018" name="Sci. Rep.">
        <title>A novel species of the marine cyanobacterium Acaryochloris with a unique pigment content and lifestyle.</title>
        <authorList>
            <person name="Partensky F."/>
            <person name="Six C."/>
            <person name="Ratin M."/>
            <person name="Garczarek L."/>
            <person name="Vaulot D."/>
            <person name="Probert I."/>
            <person name="Calteau A."/>
            <person name="Gourvil P."/>
            <person name="Marie D."/>
            <person name="Grebert T."/>
            <person name="Bouchier C."/>
            <person name="Le Panse S."/>
            <person name="Gachenot M."/>
            <person name="Rodriguez F."/>
            <person name="Garrido J.L."/>
        </authorList>
    </citation>
    <scope>NUCLEOTIDE SEQUENCE [LARGE SCALE GENOMIC DNA]</scope>
    <source>
        <strain evidence="3 4">RCC1774</strain>
    </source>
</reference>
<dbReference type="PANTHER" id="PTHR48107">
    <property type="entry name" value="NADPH-DEPENDENT ALDEHYDE REDUCTASE-LIKE PROTEIN, CHLOROPLASTIC-RELATED"/>
    <property type="match status" value="1"/>
</dbReference>
<dbReference type="SUPFAM" id="SSF51735">
    <property type="entry name" value="NAD(P)-binding Rossmann-fold domains"/>
    <property type="match status" value="1"/>
</dbReference>
<dbReference type="OrthoDB" id="9808814at2"/>
<keyword evidence="2 3" id="KW-0560">Oxidoreductase</keyword>
<dbReference type="Pfam" id="PF00106">
    <property type="entry name" value="adh_short"/>
    <property type="match status" value="1"/>
</dbReference>
<organism evidence="3 4">
    <name type="scientific">Acaryochloris thomasi RCC1774</name>
    <dbReference type="NCBI Taxonomy" id="1764569"/>
    <lineage>
        <taxon>Bacteria</taxon>
        <taxon>Bacillati</taxon>
        <taxon>Cyanobacteriota</taxon>
        <taxon>Cyanophyceae</taxon>
        <taxon>Acaryochloridales</taxon>
        <taxon>Acaryochloridaceae</taxon>
        <taxon>Acaryochloris</taxon>
        <taxon>Acaryochloris thomasi</taxon>
    </lineage>
</organism>
<dbReference type="EMBL" id="PQWO01000006">
    <property type="protein sequence ID" value="PZD73383.1"/>
    <property type="molecule type" value="Genomic_DNA"/>
</dbReference>
<sequence length="46" mass="4659">MKSLEGKVAIVTGSSKGIGRAIATQLSQDGAAVVINYAHSAELSTK</sequence>
<dbReference type="Gene3D" id="3.40.50.720">
    <property type="entry name" value="NAD(P)-binding Rossmann-like Domain"/>
    <property type="match status" value="1"/>
</dbReference>
<evidence type="ECO:0000313" key="4">
    <source>
        <dbReference type="Proteomes" id="UP000248857"/>
    </source>
</evidence>
<evidence type="ECO:0000256" key="2">
    <source>
        <dbReference type="ARBA" id="ARBA00023002"/>
    </source>
</evidence>
<evidence type="ECO:0000256" key="1">
    <source>
        <dbReference type="ARBA" id="ARBA00006484"/>
    </source>
</evidence>
<comment type="similarity">
    <text evidence="1">Belongs to the short-chain dehydrogenases/reductases (SDR) family.</text>
</comment>
<keyword evidence="4" id="KW-1185">Reference proteome</keyword>
<dbReference type="AlphaFoldDB" id="A0A2W1JIR2"/>
<protein>
    <submittedName>
        <fullName evidence="3">Glucose 1-dehydrogenase 2</fullName>
        <ecNumber evidence="3">1.1.1.47</ecNumber>
    </submittedName>
</protein>